<evidence type="ECO:0000256" key="1">
    <source>
        <dbReference type="SAM" id="SignalP"/>
    </source>
</evidence>
<feature type="chain" id="PRO_5026807966" description="Copper-binding protein" evidence="1">
    <location>
        <begin position="23"/>
        <end position="93"/>
    </location>
</feature>
<reference evidence="2 3" key="1">
    <citation type="submission" date="2020-01" db="EMBL/GenBank/DDBJ databases">
        <title>Genomes of bacteria type strains.</title>
        <authorList>
            <person name="Chen J."/>
            <person name="Zhu S."/>
            <person name="Chen J."/>
        </authorList>
    </citation>
    <scope>NUCLEOTIDE SEQUENCE [LARGE SCALE GENOMIC DNA]</scope>
    <source>
        <strain evidence="2 3">KCTC 52919</strain>
    </source>
</reference>
<evidence type="ECO:0000313" key="2">
    <source>
        <dbReference type="EMBL" id="NDV89343.1"/>
    </source>
</evidence>
<name>A0A6L9MNE3_9HYPH</name>
<feature type="signal peptide" evidence="1">
    <location>
        <begin position="1"/>
        <end position="22"/>
    </location>
</feature>
<dbReference type="Pfam" id="PF11604">
    <property type="entry name" value="CusF_Ec"/>
    <property type="match status" value="1"/>
</dbReference>
<proteinExistence type="predicted"/>
<accession>A0A6L9MNE3</accession>
<dbReference type="InterPro" id="IPR042230">
    <property type="entry name" value="CusF_sf"/>
</dbReference>
<dbReference type="Gene3D" id="2.40.50.320">
    <property type="entry name" value="Copper binding periplasmic protein CusF"/>
    <property type="match status" value="1"/>
</dbReference>
<keyword evidence="1" id="KW-0732">Signal</keyword>
<keyword evidence="3" id="KW-1185">Reference proteome</keyword>
<evidence type="ECO:0008006" key="4">
    <source>
        <dbReference type="Google" id="ProtNLM"/>
    </source>
</evidence>
<gene>
    <name evidence="2" type="ORF">GTW51_22020</name>
</gene>
<dbReference type="RefSeq" id="WP_163046187.1">
    <property type="nucleotide sequence ID" value="NZ_JAAAMJ010000037.1"/>
</dbReference>
<sequence>MNFSKIALLTAFALAVAAPASAAEFTKGQVTKVDAKQKKVTVKHEELINLDMPAMTMVFNVADEAMLEKVSEGSNIEFVADRLRGKMTIVDLK</sequence>
<dbReference type="Proteomes" id="UP000476332">
    <property type="component" value="Unassembled WGS sequence"/>
</dbReference>
<organism evidence="2 3">
    <name type="scientific">Aurantimonas aggregata</name>
    <dbReference type="NCBI Taxonomy" id="2047720"/>
    <lineage>
        <taxon>Bacteria</taxon>
        <taxon>Pseudomonadati</taxon>
        <taxon>Pseudomonadota</taxon>
        <taxon>Alphaproteobacteria</taxon>
        <taxon>Hyphomicrobiales</taxon>
        <taxon>Aurantimonadaceae</taxon>
        <taxon>Aurantimonas</taxon>
    </lineage>
</organism>
<dbReference type="EMBL" id="JAAAMJ010000037">
    <property type="protein sequence ID" value="NDV89343.1"/>
    <property type="molecule type" value="Genomic_DNA"/>
</dbReference>
<dbReference type="AlphaFoldDB" id="A0A6L9MNE3"/>
<dbReference type="InterPro" id="IPR021647">
    <property type="entry name" value="CusF_Ec"/>
</dbReference>
<comment type="caution">
    <text evidence="2">The sequence shown here is derived from an EMBL/GenBank/DDBJ whole genome shotgun (WGS) entry which is preliminary data.</text>
</comment>
<evidence type="ECO:0000313" key="3">
    <source>
        <dbReference type="Proteomes" id="UP000476332"/>
    </source>
</evidence>
<protein>
    <recommendedName>
        <fullName evidence="4">Copper-binding protein</fullName>
    </recommendedName>
</protein>